<name>A0A7W7R9E6_KITKI</name>
<dbReference type="PANTHER" id="PTHR46553">
    <property type="entry name" value="ADENINE NUCLEOTIDE ALPHA HYDROLASES-LIKE SUPERFAMILY PROTEIN"/>
    <property type="match status" value="1"/>
</dbReference>
<evidence type="ECO:0000256" key="1">
    <source>
        <dbReference type="ARBA" id="ARBA00008791"/>
    </source>
</evidence>
<organism evidence="3 4">
    <name type="scientific">Kitasatospora kifunensis</name>
    <name type="common">Streptomyces kifunensis</name>
    <dbReference type="NCBI Taxonomy" id="58351"/>
    <lineage>
        <taxon>Bacteria</taxon>
        <taxon>Bacillati</taxon>
        <taxon>Actinomycetota</taxon>
        <taxon>Actinomycetes</taxon>
        <taxon>Kitasatosporales</taxon>
        <taxon>Streptomycetaceae</taxon>
        <taxon>Kitasatospora</taxon>
    </lineage>
</organism>
<dbReference type="AlphaFoldDB" id="A0A7W7R9E6"/>
<proteinExistence type="inferred from homology"/>
<dbReference type="InterPro" id="IPR006016">
    <property type="entry name" value="UspA"/>
</dbReference>
<dbReference type="EMBL" id="JACHJV010000002">
    <property type="protein sequence ID" value="MBB4927816.1"/>
    <property type="molecule type" value="Genomic_DNA"/>
</dbReference>
<dbReference type="PRINTS" id="PR01438">
    <property type="entry name" value="UNVRSLSTRESS"/>
</dbReference>
<dbReference type="RefSeq" id="WP_184944525.1">
    <property type="nucleotide sequence ID" value="NZ_JACHJV010000002.1"/>
</dbReference>
<evidence type="ECO:0000313" key="3">
    <source>
        <dbReference type="EMBL" id="MBB4927816.1"/>
    </source>
</evidence>
<reference evidence="3 4" key="1">
    <citation type="submission" date="2020-08" db="EMBL/GenBank/DDBJ databases">
        <title>Sequencing the genomes of 1000 actinobacteria strains.</title>
        <authorList>
            <person name="Klenk H.-P."/>
        </authorList>
    </citation>
    <scope>NUCLEOTIDE SEQUENCE [LARGE SCALE GENOMIC DNA]</scope>
    <source>
        <strain evidence="3 4">DSM 41654</strain>
    </source>
</reference>
<dbReference type="Pfam" id="PF00582">
    <property type="entry name" value="Usp"/>
    <property type="match status" value="1"/>
</dbReference>
<dbReference type="CDD" id="cd00293">
    <property type="entry name" value="USP-like"/>
    <property type="match status" value="1"/>
</dbReference>
<keyword evidence="4" id="KW-1185">Reference proteome</keyword>
<dbReference type="Proteomes" id="UP000540506">
    <property type="component" value="Unassembled WGS sequence"/>
</dbReference>
<accession>A0A7W7R9E6</accession>
<dbReference type="Gene3D" id="3.40.50.620">
    <property type="entry name" value="HUPs"/>
    <property type="match status" value="1"/>
</dbReference>
<evidence type="ECO:0000313" key="4">
    <source>
        <dbReference type="Proteomes" id="UP000540506"/>
    </source>
</evidence>
<evidence type="ECO:0000259" key="2">
    <source>
        <dbReference type="Pfam" id="PF00582"/>
    </source>
</evidence>
<feature type="domain" description="UspA" evidence="2">
    <location>
        <begin position="9"/>
        <end position="143"/>
    </location>
</feature>
<dbReference type="PANTHER" id="PTHR46553:SF3">
    <property type="entry name" value="ADENINE NUCLEOTIDE ALPHA HYDROLASES-LIKE SUPERFAMILY PROTEIN"/>
    <property type="match status" value="1"/>
</dbReference>
<sequence length="145" mass="15287">MGGNDSSPRVVVGVDGSPSSHAALRWALRQAELTGATVYAVGVWEPPSYYGWSAPVVDTSFDYDLARRQFTEQLDEVLGPEHSSRVEERLVLGNPAQVLIDEADGAELLVVGSHGRGTFAAAVLGSVSARCAAHATCPVVIVRSP</sequence>
<gene>
    <name evidence="3" type="ORF">FHR34_006911</name>
</gene>
<dbReference type="SUPFAM" id="SSF52402">
    <property type="entry name" value="Adenine nucleotide alpha hydrolases-like"/>
    <property type="match status" value="1"/>
</dbReference>
<comment type="caution">
    <text evidence="3">The sequence shown here is derived from an EMBL/GenBank/DDBJ whole genome shotgun (WGS) entry which is preliminary data.</text>
</comment>
<comment type="similarity">
    <text evidence="1">Belongs to the universal stress protein A family.</text>
</comment>
<protein>
    <submittedName>
        <fullName evidence="3">Nucleotide-binding universal stress UspA family protein</fullName>
    </submittedName>
</protein>
<dbReference type="InterPro" id="IPR014729">
    <property type="entry name" value="Rossmann-like_a/b/a_fold"/>
</dbReference>
<dbReference type="InterPro" id="IPR006015">
    <property type="entry name" value="Universal_stress_UspA"/>
</dbReference>